<dbReference type="InterPro" id="IPR001279">
    <property type="entry name" value="Metallo-B-lactamas"/>
</dbReference>
<dbReference type="CDD" id="cd07721">
    <property type="entry name" value="yflN-like_MBL-fold"/>
    <property type="match status" value="1"/>
</dbReference>
<dbReference type="Pfam" id="PF00753">
    <property type="entry name" value="Lactamase_B"/>
    <property type="match status" value="1"/>
</dbReference>
<dbReference type="PANTHER" id="PTHR42951:SF15">
    <property type="entry name" value="METALLO-BETA-LACTAMASE SUPERFAMILY PROTEIN"/>
    <property type="match status" value="1"/>
</dbReference>
<dbReference type="RefSeq" id="WP_216457737.1">
    <property type="nucleotide sequence ID" value="NZ_JAHLQL010000006.1"/>
</dbReference>
<protein>
    <submittedName>
        <fullName evidence="2">MBL fold metallo-hydrolase</fullName>
    </submittedName>
</protein>
<organism evidence="2 3">
    <name type="scientific">Clostridium simiarum</name>
    <dbReference type="NCBI Taxonomy" id="2841506"/>
    <lineage>
        <taxon>Bacteria</taxon>
        <taxon>Bacillati</taxon>
        <taxon>Bacillota</taxon>
        <taxon>Clostridia</taxon>
        <taxon>Eubacteriales</taxon>
        <taxon>Clostridiaceae</taxon>
        <taxon>Clostridium</taxon>
    </lineage>
</organism>
<evidence type="ECO:0000313" key="3">
    <source>
        <dbReference type="Proteomes" id="UP000736583"/>
    </source>
</evidence>
<dbReference type="Proteomes" id="UP000736583">
    <property type="component" value="Unassembled WGS sequence"/>
</dbReference>
<gene>
    <name evidence="2" type="ORF">KQI89_14965</name>
</gene>
<dbReference type="PANTHER" id="PTHR42951">
    <property type="entry name" value="METALLO-BETA-LACTAMASE DOMAIN-CONTAINING"/>
    <property type="match status" value="1"/>
</dbReference>
<reference evidence="2 3" key="1">
    <citation type="submission" date="2021-06" db="EMBL/GenBank/DDBJ databases">
        <authorList>
            <person name="Sun Q."/>
            <person name="Li D."/>
        </authorList>
    </citation>
    <scope>NUCLEOTIDE SEQUENCE [LARGE SCALE GENOMIC DNA]</scope>
    <source>
        <strain evidence="2 3">MSJ-4</strain>
    </source>
</reference>
<dbReference type="EMBL" id="JAHLQL010000006">
    <property type="protein sequence ID" value="MBU5593050.1"/>
    <property type="molecule type" value="Genomic_DNA"/>
</dbReference>
<dbReference type="InterPro" id="IPR050855">
    <property type="entry name" value="NDM-1-like"/>
</dbReference>
<proteinExistence type="predicted"/>
<evidence type="ECO:0000259" key="1">
    <source>
        <dbReference type="SMART" id="SM00849"/>
    </source>
</evidence>
<accession>A0ABS6F3S0</accession>
<sequence>MNKLTVLEIKFDFNGETNVIFPVILSDESEVVLIDCGYPNFLPLIKAAAKKQGIDISKLTKIIITHHDFDHMGSLAEFKREYPHIKVLASSEDEKYISGKEKSLRLQQAEAIFHELPEEEKQGAKKFQRFIESIESVPVDICLKDKDLLPLCEGVEIIATPGHMPGHISIYIKNSKTLISGDALVIENEELVIANPQYTLDIVEAKNSIRKLLNYEIDKIICYHGGIYTKNIKESLEKIISD</sequence>
<evidence type="ECO:0000313" key="2">
    <source>
        <dbReference type="EMBL" id="MBU5593050.1"/>
    </source>
</evidence>
<feature type="domain" description="Metallo-beta-lactamase" evidence="1">
    <location>
        <begin position="19"/>
        <end position="224"/>
    </location>
</feature>
<comment type="caution">
    <text evidence="2">The sequence shown here is derived from an EMBL/GenBank/DDBJ whole genome shotgun (WGS) entry which is preliminary data.</text>
</comment>
<dbReference type="SMART" id="SM00849">
    <property type="entry name" value="Lactamase_B"/>
    <property type="match status" value="1"/>
</dbReference>
<name>A0ABS6F3S0_9CLOT</name>
<keyword evidence="3" id="KW-1185">Reference proteome</keyword>